<dbReference type="InterPro" id="IPR021151">
    <property type="entry name" value="GINS_A"/>
</dbReference>
<dbReference type="InterPro" id="IPR038749">
    <property type="entry name" value="Sld5_GINS_A"/>
</dbReference>
<dbReference type="AlphaFoldDB" id="A0A4P9Z564"/>
<organism evidence="5 6">
    <name type="scientific">Syncephalis pseudoplumigaleata</name>
    <dbReference type="NCBI Taxonomy" id="1712513"/>
    <lineage>
        <taxon>Eukaryota</taxon>
        <taxon>Fungi</taxon>
        <taxon>Fungi incertae sedis</taxon>
        <taxon>Zoopagomycota</taxon>
        <taxon>Zoopagomycotina</taxon>
        <taxon>Zoopagomycetes</taxon>
        <taxon>Zoopagales</taxon>
        <taxon>Piptocephalidaceae</taxon>
        <taxon>Syncephalis</taxon>
    </lineage>
</organism>
<protein>
    <recommendedName>
        <fullName evidence="4">GINS subunit domain-containing protein</fullName>
    </recommendedName>
</protein>
<dbReference type="GO" id="GO:0006261">
    <property type="term" value="P:DNA-templated DNA replication"/>
    <property type="evidence" value="ECO:0007669"/>
    <property type="project" value="InterPro"/>
</dbReference>
<sequence>MAENDHTESGGQRGATSGGDAVIDSIIEHFGVEAGIGAESARDAAHTTPSPLAQLTQAWINERATPELLPYERQLMATLEEQLVAQVNKVDRWRDQAMEQHALEMTLYQTEVERVRFVLRSYLRTRLHKVGSIYGSILACSDMEGMRAGGRLAYCGARAL</sequence>
<proteinExistence type="predicted"/>
<gene>
    <name evidence="5" type="ORF">SYNPS1DRAFT_20885</name>
</gene>
<dbReference type="CDD" id="cd11711">
    <property type="entry name" value="GINS_A_Sld5"/>
    <property type="match status" value="1"/>
</dbReference>
<dbReference type="OrthoDB" id="338231at2759"/>
<dbReference type="Proteomes" id="UP000278143">
    <property type="component" value="Unassembled WGS sequence"/>
</dbReference>
<comment type="subcellular location">
    <subcellularLocation>
        <location evidence="1">Nucleus</location>
    </subcellularLocation>
</comment>
<dbReference type="InterPro" id="IPR036224">
    <property type="entry name" value="GINS_bundle-like_dom_sf"/>
</dbReference>
<dbReference type="InterPro" id="IPR008591">
    <property type="entry name" value="GINS_Sld5"/>
</dbReference>
<dbReference type="Gene3D" id="1.20.58.1030">
    <property type="match status" value="1"/>
</dbReference>
<dbReference type="GO" id="GO:0000811">
    <property type="term" value="C:GINS complex"/>
    <property type="evidence" value="ECO:0007669"/>
    <property type="project" value="TreeGrafter"/>
</dbReference>
<evidence type="ECO:0000259" key="4">
    <source>
        <dbReference type="Pfam" id="PF05916"/>
    </source>
</evidence>
<dbReference type="EMBL" id="KZ989176">
    <property type="protein sequence ID" value="RKP27635.1"/>
    <property type="molecule type" value="Genomic_DNA"/>
</dbReference>
<dbReference type="GO" id="GO:0000727">
    <property type="term" value="P:double-strand break repair via break-induced replication"/>
    <property type="evidence" value="ECO:0007669"/>
    <property type="project" value="TreeGrafter"/>
</dbReference>
<accession>A0A4P9Z564</accession>
<dbReference type="Pfam" id="PF05916">
    <property type="entry name" value="Sld5"/>
    <property type="match status" value="1"/>
</dbReference>
<dbReference type="SUPFAM" id="SSF158573">
    <property type="entry name" value="GINS helical bundle-like"/>
    <property type="match status" value="1"/>
</dbReference>
<dbReference type="PANTHER" id="PTHR21206">
    <property type="entry name" value="SLD5 PROTEIN"/>
    <property type="match status" value="1"/>
</dbReference>
<evidence type="ECO:0000256" key="2">
    <source>
        <dbReference type="ARBA" id="ARBA00022705"/>
    </source>
</evidence>
<evidence type="ECO:0000256" key="1">
    <source>
        <dbReference type="ARBA" id="ARBA00004123"/>
    </source>
</evidence>
<keyword evidence="6" id="KW-1185">Reference proteome</keyword>
<keyword evidence="2" id="KW-0235">DNA replication</keyword>
<evidence type="ECO:0000313" key="5">
    <source>
        <dbReference type="EMBL" id="RKP27635.1"/>
    </source>
</evidence>
<keyword evidence="3" id="KW-0539">Nucleus</keyword>
<evidence type="ECO:0000256" key="3">
    <source>
        <dbReference type="ARBA" id="ARBA00023242"/>
    </source>
</evidence>
<feature type="domain" description="GINS subunit" evidence="4">
    <location>
        <begin position="89"/>
        <end position="130"/>
    </location>
</feature>
<dbReference type="PANTHER" id="PTHR21206:SF0">
    <property type="entry name" value="DNA REPLICATION COMPLEX GINS PROTEIN SLD5"/>
    <property type="match status" value="1"/>
</dbReference>
<name>A0A4P9Z564_9FUNG</name>
<reference evidence="6" key="1">
    <citation type="journal article" date="2018" name="Nat. Microbiol.">
        <title>Leveraging single-cell genomics to expand the fungal tree of life.</title>
        <authorList>
            <person name="Ahrendt S.R."/>
            <person name="Quandt C.A."/>
            <person name="Ciobanu D."/>
            <person name="Clum A."/>
            <person name="Salamov A."/>
            <person name="Andreopoulos B."/>
            <person name="Cheng J.F."/>
            <person name="Woyke T."/>
            <person name="Pelin A."/>
            <person name="Henrissat B."/>
            <person name="Reynolds N.K."/>
            <person name="Benny G.L."/>
            <person name="Smith M.E."/>
            <person name="James T.Y."/>
            <person name="Grigoriev I.V."/>
        </authorList>
    </citation>
    <scope>NUCLEOTIDE SEQUENCE [LARGE SCALE GENOMIC DNA]</scope>
    <source>
        <strain evidence="6">Benny S71-1</strain>
    </source>
</reference>
<evidence type="ECO:0000313" key="6">
    <source>
        <dbReference type="Proteomes" id="UP000278143"/>
    </source>
</evidence>